<feature type="domain" description="Nudix hydrolase" evidence="4">
    <location>
        <begin position="20"/>
        <end position="143"/>
    </location>
</feature>
<dbReference type="PROSITE" id="PS00893">
    <property type="entry name" value="NUDIX_BOX"/>
    <property type="match status" value="1"/>
</dbReference>
<dbReference type="EMBL" id="SODP01000002">
    <property type="protein sequence ID" value="TDW70787.1"/>
    <property type="molecule type" value="Genomic_DNA"/>
</dbReference>
<keyword evidence="6" id="KW-1185">Reference proteome</keyword>
<organism evidence="5 6">
    <name type="scientific">Kribbella pratensis</name>
    <dbReference type="NCBI Taxonomy" id="2512112"/>
    <lineage>
        <taxon>Bacteria</taxon>
        <taxon>Bacillati</taxon>
        <taxon>Actinomycetota</taxon>
        <taxon>Actinomycetes</taxon>
        <taxon>Propionibacteriales</taxon>
        <taxon>Kribbellaceae</taxon>
        <taxon>Kribbella</taxon>
    </lineage>
</organism>
<dbReference type="InterPro" id="IPR020084">
    <property type="entry name" value="NUDIX_hydrolase_CS"/>
</dbReference>
<keyword evidence="3" id="KW-0460">Magnesium</keyword>
<gene>
    <name evidence="5" type="ORF">EV653_4848</name>
</gene>
<sequence>MRGGASISDVTDAEYVAGLARKRVVAGAVFRAADGRVLLVEPSYKVNWEIPGGSVEADESPWDGAARELQEELGWEQPVGRLLVVDHVRTQQHRPEGIVFLFDGGVLSDAEVDALRFPDGEIVSAGFYDPTETRRLVKPLLADRIEVALTAASDGSTWFCVNGKPVRAG</sequence>
<evidence type="ECO:0000259" key="4">
    <source>
        <dbReference type="PROSITE" id="PS51462"/>
    </source>
</evidence>
<comment type="caution">
    <text evidence="5">The sequence shown here is derived from an EMBL/GenBank/DDBJ whole genome shotgun (WGS) entry which is preliminary data.</text>
</comment>
<evidence type="ECO:0000256" key="1">
    <source>
        <dbReference type="ARBA" id="ARBA00001946"/>
    </source>
</evidence>
<name>A0A4V3GG49_9ACTN</name>
<dbReference type="GO" id="GO:0016787">
    <property type="term" value="F:hydrolase activity"/>
    <property type="evidence" value="ECO:0007669"/>
    <property type="project" value="UniProtKB-KW"/>
</dbReference>
<evidence type="ECO:0000313" key="6">
    <source>
        <dbReference type="Proteomes" id="UP000295146"/>
    </source>
</evidence>
<dbReference type="Gene3D" id="3.90.79.10">
    <property type="entry name" value="Nucleoside Triphosphate Pyrophosphohydrolase"/>
    <property type="match status" value="1"/>
</dbReference>
<dbReference type="PANTHER" id="PTHR43046:SF12">
    <property type="entry name" value="GDP-MANNOSE MANNOSYL HYDROLASE"/>
    <property type="match status" value="1"/>
</dbReference>
<reference evidence="5 6" key="1">
    <citation type="submission" date="2019-03" db="EMBL/GenBank/DDBJ databases">
        <title>Genomic Encyclopedia of Type Strains, Phase III (KMG-III): the genomes of soil and plant-associated and newly described type strains.</title>
        <authorList>
            <person name="Whitman W."/>
        </authorList>
    </citation>
    <scope>NUCLEOTIDE SEQUENCE [LARGE SCALE GENOMIC DNA]</scope>
    <source>
        <strain evidence="5 6">VKM Ac-2573</strain>
    </source>
</reference>
<dbReference type="OrthoDB" id="4247482at2"/>
<accession>A0A4V3GG49</accession>
<dbReference type="SUPFAM" id="SSF55811">
    <property type="entry name" value="Nudix"/>
    <property type="match status" value="1"/>
</dbReference>
<dbReference type="PANTHER" id="PTHR43046">
    <property type="entry name" value="GDP-MANNOSE MANNOSYL HYDROLASE"/>
    <property type="match status" value="1"/>
</dbReference>
<dbReference type="InterPro" id="IPR000086">
    <property type="entry name" value="NUDIX_hydrolase_dom"/>
</dbReference>
<dbReference type="PROSITE" id="PS51462">
    <property type="entry name" value="NUDIX"/>
    <property type="match status" value="1"/>
</dbReference>
<proteinExistence type="predicted"/>
<dbReference type="CDD" id="cd18876">
    <property type="entry name" value="NUDIX_Hydrolase"/>
    <property type="match status" value="1"/>
</dbReference>
<evidence type="ECO:0000256" key="2">
    <source>
        <dbReference type="ARBA" id="ARBA00022801"/>
    </source>
</evidence>
<dbReference type="Pfam" id="PF00293">
    <property type="entry name" value="NUDIX"/>
    <property type="match status" value="1"/>
</dbReference>
<keyword evidence="2" id="KW-0378">Hydrolase</keyword>
<evidence type="ECO:0000313" key="5">
    <source>
        <dbReference type="EMBL" id="TDW70787.1"/>
    </source>
</evidence>
<protein>
    <submittedName>
        <fullName evidence="5">ADP-ribose pyrophosphatase YjhB (NUDIX family)</fullName>
    </submittedName>
</protein>
<comment type="cofactor">
    <cofactor evidence="1">
        <name>Mg(2+)</name>
        <dbReference type="ChEBI" id="CHEBI:18420"/>
    </cofactor>
</comment>
<dbReference type="InterPro" id="IPR015797">
    <property type="entry name" value="NUDIX_hydrolase-like_dom_sf"/>
</dbReference>
<dbReference type="AlphaFoldDB" id="A0A4V3GG49"/>
<evidence type="ECO:0000256" key="3">
    <source>
        <dbReference type="ARBA" id="ARBA00022842"/>
    </source>
</evidence>
<dbReference type="Proteomes" id="UP000295146">
    <property type="component" value="Unassembled WGS sequence"/>
</dbReference>